<proteinExistence type="predicted"/>
<name>A0A4Q0M7A3_9SPHI</name>
<dbReference type="EMBL" id="RXOC01000009">
    <property type="protein sequence ID" value="RXF68885.1"/>
    <property type="molecule type" value="Genomic_DNA"/>
</dbReference>
<accession>A0A4Q0M7A3</accession>
<evidence type="ECO:0000259" key="1">
    <source>
        <dbReference type="Pfam" id="PF18990"/>
    </source>
</evidence>
<feature type="domain" description="DUF5723" evidence="1">
    <location>
        <begin position="96"/>
        <end position="397"/>
    </location>
</feature>
<sequence>MRLVILVGFILFIFNLRAGAQQFALYNTGTLYDSFENPSQKAFITDSSRHYAFNFFIPAAGVSYGTSGPGLPTIKKALYTGKYDARTLSEEETGLTRISSAENAYLLTFKLFQSVKYHRELGFSWQVRTENYGETTNQTLIVFQDYKRIIDKQLDNQLFDNNMFNTNVYAQSYHQFGFTFRENYNKRLAYGIKLSYLSGIAYSKIKINSSGLNINMETLDYDVYVDGDLRTNFYYDDIEKKMFLPGFKNPGLALSLSGNYKSKRGWYFLANLKDIGFIKWSKDSYMFRDKNYTIEAGMVKDSLWHQIKSKLQRKGYTTLINGKAEILFNKDLGNYQPNLLLSKNLFYKGGDIALVNTYRYKSLNLSLSTDYNLNNFFEVGAQVMMKSPNTEFFLGSDQLFKTMDTQKALINSDETVGNGYSGASFYLGFSLKFGRIMSRPQNDNYIPGVNLKPGAKPGFFQRILGKRQE</sequence>
<protein>
    <recommendedName>
        <fullName evidence="1">DUF5723 domain-containing protein</fullName>
    </recommendedName>
</protein>
<gene>
    <name evidence="2" type="ORF">EKH83_14280</name>
</gene>
<reference evidence="2 3" key="1">
    <citation type="submission" date="2018-12" db="EMBL/GenBank/DDBJ databases">
        <title>The Draft Genome Sequence of the Soil Bacterium Pedobacter tournemirensis R1.</title>
        <authorList>
            <person name="He J."/>
        </authorList>
    </citation>
    <scope>NUCLEOTIDE SEQUENCE [LARGE SCALE GENOMIC DNA]</scope>
    <source>
        <strain evidence="2 3">R1</strain>
    </source>
</reference>
<evidence type="ECO:0000313" key="3">
    <source>
        <dbReference type="Proteomes" id="UP000290848"/>
    </source>
</evidence>
<comment type="caution">
    <text evidence="2">The sequence shown here is derived from an EMBL/GenBank/DDBJ whole genome shotgun (WGS) entry which is preliminary data.</text>
</comment>
<dbReference type="AlphaFoldDB" id="A0A4Q0M7A3"/>
<organism evidence="2 3">
    <name type="scientific">Arcticibacter tournemirensis</name>
    <dbReference type="NCBI Taxonomy" id="699437"/>
    <lineage>
        <taxon>Bacteria</taxon>
        <taxon>Pseudomonadati</taxon>
        <taxon>Bacteroidota</taxon>
        <taxon>Sphingobacteriia</taxon>
        <taxon>Sphingobacteriales</taxon>
        <taxon>Sphingobacteriaceae</taxon>
        <taxon>Arcticibacter</taxon>
    </lineage>
</organism>
<dbReference type="InterPro" id="IPR043781">
    <property type="entry name" value="DUF5723"/>
</dbReference>
<dbReference type="Proteomes" id="UP000290848">
    <property type="component" value="Unassembled WGS sequence"/>
</dbReference>
<evidence type="ECO:0000313" key="2">
    <source>
        <dbReference type="EMBL" id="RXF68885.1"/>
    </source>
</evidence>
<dbReference type="RefSeq" id="WP_128770127.1">
    <property type="nucleotide sequence ID" value="NZ_RXOC01000009.1"/>
</dbReference>
<dbReference type="Pfam" id="PF18990">
    <property type="entry name" value="DUF5723"/>
    <property type="match status" value="1"/>
</dbReference>